<accession>A0A4R0MQ11</accession>
<evidence type="ECO:0000256" key="1">
    <source>
        <dbReference type="SAM" id="SignalP"/>
    </source>
</evidence>
<dbReference type="AlphaFoldDB" id="A0A4R0MQ11"/>
<reference evidence="2 3" key="1">
    <citation type="submission" date="2019-02" db="EMBL/GenBank/DDBJ databases">
        <title>Pedobacter sp. RP-1-13 sp. nov., isolated from Arctic soil.</title>
        <authorList>
            <person name="Dahal R.H."/>
        </authorList>
    </citation>
    <scope>NUCLEOTIDE SEQUENCE [LARGE SCALE GENOMIC DNA]</scope>
    <source>
        <strain evidence="2 3">RP-1-13</strain>
    </source>
</reference>
<dbReference type="Proteomes" id="UP000292884">
    <property type="component" value="Unassembled WGS sequence"/>
</dbReference>
<comment type="caution">
    <text evidence="2">The sequence shown here is derived from an EMBL/GenBank/DDBJ whole genome shotgun (WGS) entry which is preliminary data.</text>
</comment>
<protein>
    <submittedName>
        <fullName evidence="2">Uncharacterized protein</fullName>
    </submittedName>
</protein>
<dbReference type="OrthoDB" id="9765204at2"/>
<keyword evidence="1" id="KW-0732">Signal</keyword>
<dbReference type="EMBL" id="SJSK01000005">
    <property type="protein sequence ID" value="TCC88637.1"/>
    <property type="molecule type" value="Genomic_DNA"/>
</dbReference>
<name>A0A4R0MQ11_9SPHI</name>
<proteinExistence type="predicted"/>
<feature type="chain" id="PRO_5020461336" evidence="1">
    <location>
        <begin position="27"/>
        <end position="347"/>
    </location>
</feature>
<dbReference type="RefSeq" id="WP_131554691.1">
    <property type="nucleotide sequence ID" value="NZ_SJSK01000005.1"/>
</dbReference>
<organism evidence="2 3">
    <name type="scientific">Pedobacter frigiditerrae</name>
    <dbReference type="NCBI Taxonomy" id="2530452"/>
    <lineage>
        <taxon>Bacteria</taxon>
        <taxon>Pseudomonadati</taxon>
        <taxon>Bacteroidota</taxon>
        <taxon>Sphingobacteriia</taxon>
        <taxon>Sphingobacteriales</taxon>
        <taxon>Sphingobacteriaceae</taxon>
        <taxon>Pedobacter</taxon>
    </lineage>
</organism>
<keyword evidence="3" id="KW-1185">Reference proteome</keyword>
<feature type="signal peptide" evidence="1">
    <location>
        <begin position="1"/>
        <end position="26"/>
    </location>
</feature>
<gene>
    <name evidence="2" type="ORF">EZ428_18545</name>
</gene>
<evidence type="ECO:0000313" key="3">
    <source>
        <dbReference type="Proteomes" id="UP000292884"/>
    </source>
</evidence>
<sequence length="347" mass="37975">MKTLKLNLTMAIVCLLPLLTCNSAFAQKLIQDTRGKDVLEFYKGGAIQTLFTPTQTSLEVTYSQVIGTPLFYYINGDEAQKTVGKSHSLSMTGKVQGSGTDGGKPFSISKGLVRPSYRLEAGYQRNLNTFYDITKLPASGLFSTYSAGVSMYGEYQDINLYDTLARVQSNHRPLVYGIHGHFTAFNKHGFDSGPFSKLSWALSFSADLSNSYNSELFIPYQGRTTKTYIDPNIISSSDVLGNIGSLKRSTVYRLRASLPVFVTEWLNLTPYASYYGFGNGSSNWLPGFAVNLFNGAPRVKGGSLDKGFGVAIDWPKTTGAGRSAAVSIYGTLSFDKLKKIIVGEQEQ</sequence>
<evidence type="ECO:0000313" key="2">
    <source>
        <dbReference type="EMBL" id="TCC88637.1"/>
    </source>
</evidence>